<evidence type="ECO:0000256" key="13">
    <source>
        <dbReference type="ARBA" id="ARBA00023136"/>
    </source>
</evidence>
<keyword evidence="8" id="KW-0274">FAD</keyword>
<dbReference type="STRING" id="857566.A0A1E3PGK8"/>
<evidence type="ECO:0000256" key="4">
    <source>
        <dbReference type="ARBA" id="ARBA00022448"/>
    </source>
</evidence>
<keyword evidence="11" id="KW-0560">Oxidoreductase</keyword>
<evidence type="ECO:0000256" key="1">
    <source>
        <dbReference type="ARBA" id="ARBA00004651"/>
    </source>
</evidence>
<dbReference type="InterPro" id="IPR017938">
    <property type="entry name" value="Riboflavin_synthase-like_b-brl"/>
</dbReference>
<feature type="transmembrane region" description="Helical" evidence="16">
    <location>
        <begin position="224"/>
        <end position="242"/>
    </location>
</feature>
<feature type="transmembrane region" description="Helical" evidence="16">
    <location>
        <begin position="119"/>
        <end position="138"/>
    </location>
</feature>
<dbReference type="InterPro" id="IPR013121">
    <property type="entry name" value="Fe_red_NAD-bd_6"/>
</dbReference>
<evidence type="ECO:0000256" key="3">
    <source>
        <dbReference type="ARBA" id="ARBA00012668"/>
    </source>
</evidence>
<dbReference type="InterPro" id="IPR017927">
    <property type="entry name" value="FAD-bd_FR_type"/>
</dbReference>
<dbReference type="GO" id="GO:0052851">
    <property type="term" value="F:ferric-chelate reductase (NADPH) activity"/>
    <property type="evidence" value="ECO:0007669"/>
    <property type="project" value="UniProtKB-EC"/>
</dbReference>
<dbReference type="Proteomes" id="UP000095009">
    <property type="component" value="Unassembled WGS sequence"/>
</dbReference>
<evidence type="ECO:0000256" key="5">
    <source>
        <dbReference type="ARBA" id="ARBA00022475"/>
    </source>
</evidence>
<dbReference type="AlphaFoldDB" id="A0A1E3PGK8"/>
<feature type="transmembrane region" description="Helical" evidence="16">
    <location>
        <begin position="158"/>
        <end position="179"/>
    </location>
</feature>
<keyword evidence="6" id="KW-0285">Flavoprotein</keyword>
<dbReference type="CDD" id="cd06186">
    <property type="entry name" value="NOX_Duox_like_FAD_NADP"/>
    <property type="match status" value="1"/>
</dbReference>
<dbReference type="Pfam" id="PF08022">
    <property type="entry name" value="FAD_binding_8"/>
    <property type="match status" value="1"/>
</dbReference>
<keyword evidence="7 16" id="KW-0812">Transmembrane</keyword>
<keyword evidence="13 16" id="KW-0472">Membrane</keyword>
<evidence type="ECO:0000259" key="17">
    <source>
        <dbReference type="PROSITE" id="PS51384"/>
    </source>
</evidence>
<evidence type="ECO:0000256" key="8">
    <source>
        <dbReference type="ARBA" id="ARBA00022827"/>
    </source>
</evidence>
<dbReference type="EMBL" id="KV454411">
    <property type="protein sequence ID" value="ODQ64545.1"/>
    <property type="molecule type" value="Genomic_DNA"/>
</dbReference>
<comment type="subcellular location">
    <subcellularLocation>
        <location evidence="1">Cell membrane</location>
        <topology evidence="1">Multi-pass membrane protein</topology>
    </subcellularLocation>
</comment>
<dbReference type="PANTHER" id="PTHR32361">
    <property type="entry name" value="FERRIC/CUPRIC REDUCTASE TRANSMEMBRANE COMPONENT"/>
    <property type="match status" value="1"/>
</dbReference>
<keyword evidence="10 16" id="KW-1133">Transmembrane helix</keyword>
<dbReference type="InterPro" id="IPR039261">
    <property type="entry name" value="FNR_nucleotide-bd"/>
</dbReference>
<comment type="catalytic activity">
    <reaction evidence="15">
        <text>2 a Fe(II)-siderophore + NADP(+) + H(+) = 2 a Fe(III)-siderophore + NADPH</text>
        <dbReference type="Rhea" id="RHEA:28795"/>
        <dbReference type="Rhea" id="RHEA-COMP:11342"/>
        <dbReference type="Rhea" id="RHEA-COMP:11344"/>
        <dbReference type="ChEBI" id="CHEBI:15378"/>
        <dbReference type="ChEBI" id="CHEBI:29033"/>
        <dbReference type="ChEBI" id="CHEBI:29034"/>
        <dbReference type="ChEBI" id="CHEBI:57783"/>
        <dbReference type="ChEBI" id="CHEBI:58349"/>
        <dbReference type="EC" id="1.16.1.9"/>
    </reaction>
</comment>
<feature type="transmembrane region" description="Helical" evidence="16">
    <location>
        <begin position="191"/>
        <end position="212"/>
    </location>
</feature>
<dbReference type="Pfam" id="PF01794">
    <property type="entry name" value="Ferric_reduct"/>
    <property type="match status" value="1"/>
</dbReference>
<dbReference type="PANTHER" id="PTHR32361:SF9">
    <property type="entry name" value="FERRIC REDUCTASE TRANSMEMBRANE COMPONENT 3-RELATED"/>
    <property type="match status" value="1"/>
</dbReference>
<evidence type="ECO:0000256" key="14">
    <source>
        <dbReference type="ARBA" id="ARBA00023180"/>
    </source>
</evidence>
<organism evidence="18 19">
    <name type="scientific">Nadsonia fulvescens var. elongata DSM 6958</name>
    <dbReference type="NCBI Taxonomy" id="857566"/>
    <lineage>
        <taxon>Eukaryota</taxon>
        <taxon>Fungi</taxon>
        <taxon>Dikarya</taxon>
        <taxon>Ascomycota</taxon>
        <taxon>Saccharomycotina</taxon>
        <taxon>Dipodascomycetes</taxon>
        <taxon>Dipodascales</taxon>
        <taxon>Dipodascales incertae sedis</taxon>
        <taxon>Nadsonia</taxon>
    </lineage>
</organism>
<evidence type="ECO:0000256" key="6">
    <source>
        <dbReference type="ARBA" id="ARBA00022630"/>
    </source>
</evidence>
<dbReference type="InterPro" id="IPR051410">
    <property type="entry name" value="Ferric/Cupric_Reductase"/>
</dbReference>
<gene>
    <name evidence="18" type="ORF">NADFUDRAFT_42856</name>
</gene>
<evidence type="ECO:0000256" key="16">
    <source>
        <dbReference type="SAM" id="Phobius"/>
    </source>
</evidence>
<keyword evidence="9" id="KW-0249">Electron transport</keyword>
<sequence>MPFVTGSIGHFYDFETLVGEEHYGNFKKNKRKVYQKKSGIFASDNLASTGYCSSGPSSLLRSNAPNYGSIPIHDSEKYEDKDNIDPHQKHQNKTYISRILNRVESFLMKQQRSPLGTDNGTIITICILLGINIFITFYKTLDEHPMILGFRMGMVSVANLPLLFILGCKHNPVTFLMGWSYEQLNIFHRHVGRICVITALGHMSVFIVYFNWNYLLNEYYLQMGFVAGLSFLLIGITSVKMARNQSYELMLMRLFWDYRLTQCCLRIENGNTIIIKVPKSKISALQNPRKSSFLNRFNFFFGRALPRWRPGQHIFLTIPSTSLFQSHPFSIASNFDYNKDGTLDLIVRVREGFTRKLMDNLSKELANNLPGEQVWKWCVIHGPYGIEPNGIPTIDSLISMPQSIKQNIILVSGGAGISYTYPLLLEYLNNERLRQRQIERINIHDSKSDQCSAQNHLENIHNVQILLFWIIPNRSFMNWVDFKHYQDKLNECLDGNHYDESGPIKACGLRVKLKIWVTAELGRPDVEMELRDMISRDDPKISNSCTVNSGGGSDDGCARNGLAQKVTFKQVNSWIGVCGPKRLVYNCRNTAAKLKAEGLSNIDFYSEQFGW</sequence>
<comment type="similarity">
    <text evidence="2">Belongs to the ferric reductase (FRE) family.</text>
</comment>
<dbReference type="GO" id="GO:0015677">
    <property type="term" value="P:copper ion import"/>
    <property type="evidence" value="ECO:0007669"/>
    <property type="project" value="TreeGrafter"/>
</dbReference>
<keyword evidence="14" id="KW-0325">Glycoprotein</keyword>
<dbReference type="Gene3D" id="3.40.50.80">
    <property type="entry name" value="Nucleotide-binding domain of ferredoxin-NADP reductase (FNR) module"/>
    <property type="match status" value="1"/>
</dbReference>
<evidence type="ECO:0000313" key="18">
    <source>
        <dbReference type="EMBL" id="ODQ64545.1"/>
    </source>
</evidence>
<dbReference type="PROSITE" id="PS51384">
    <property type="entry name" value="FAD_FR"/>
    <property type="match status" value="1"/>
</dbReference>
<evidence type="ECO:0000256" key="11">
    <source>
        <dbReference type="ARBA" id="ARBA00023002"/>
    </source>
</evidence>
<keyword evidence="4" id="KW-0813">Transport</keyword>
<evidence type="ECO:0000313" key="19">
    <source>
        <dbReference type="Proteomes" id="UP000095009"/>
    </source>
</evidence>
<proteinExistence type="inferred from homology"/>
<dbReference type="EC" id="1.16.1.9" evidence="3"/>
<dbReference type="GO" id="GO:0005886">
    <property type="term" value="C:plasma membrane"/>
    <property type="evidence" value="ECO:0007669"/>
    <property type="project" value="UniProtKB-SubCell"/>
</dbReference>
<protein>
    <recommendedName>
        <fullName evidence="3">ferric-chelate reductase (NADPH)</fullName>
        <ecNumber evidence="3">1.16.1.9</ecNumber>
    </recommendedName>
</protein>
<evidence type="ECO:0000256" key="9">
    <source>
        <dbReference type="ARBA" id="ARBA00022982"/>
    </source>
</evidence>
<dbReference type="OrthoDB" id="17725at2759"/>
<dbReference type="GO" id="GO:0006879">
    <property type="term" value="P:intracellular iron ion homeostasis"/>
    <property type="evidence" value="ECO:0007669"/>
    <property type="project" value="TreeGrafter"/>
</dbReference>
<keyword evidence="12" id="KW-0406">Ion transport</keyword>
<accession>A0A1E3PGK8</accession>
<reference evidence="18 19" key="1">
    <citation type="journal article" date="2016" name="Proc. Natl. Acad. Sci. U.S.A.">
        <title>Comparative genomics of biotechnologically important yeasts.</title>
        <authorList>
            <person name="Riley R."/>
            <person name="Haridas S."/>
            <person name="Wolfe K.H."/>
            <person name="Lopes M.R."/>
            <person name="Hittinger C.T."/>
            <person name="Goeker M."/>
            <person name="Salamov A.A."/>
            <person name="Wisecaver J.H."/>
            <person name="Long T.M."/>
            <person name="Calvey C.H."/>
            <person name="Aerts A.L."/>
            <person name="Barry K.W."/>
            <person name="Choi C."/>
            <person name="Clum A."/>
            <person name="Coughlan A.Y."/>
            <person name="Deshpande S."/>
            <person name="Douglass A.P."/>
            <person name="Hanson S.J."/>
            <person name="Klenk H.-P."/>
            <person name="LaButti K.M."/>
            <person name="Lapidus A."/>
            <person name="Lindquist E.A."/>
            <person name="Lipzen A.M."/>
            <person name="Meier-Kolthoff J.P."/>
            <person name="Ohm R.A."/>
            <person name="Otillar R.P."/>
            <person name="Pangilinan J.L."/>
            <person name="Peng Y."/>
            <person name="Rokas A."/>
            <person name="Rosa C.A."/>
            <person name="Scheuner C."/>
            <person name="Sibirny A.A."/>
            <person name="Slot J.C."/>
            <person name="Stielow J.B."/>
            <person name="Sun H."/>
            <person name="Kurtzman C.P."/>
            <person name="Blackwell M."/>
            <person name="Grigoriev I.V."/>
            <person name="Jeffries T.W."/>
        </authorList>
    </citation>
    <scope>NUCLEOTIDE SEQUENCE [LARGE SCALE GENOMIC DNA]</scope>
    <source>
        <strain evidence="18 19">DSM 6958</strain>
    </source>
</reference>
<evidence type="ECO:0000256" key="2">
    <source>
        <dbReference type="ARBA" id="ARBA00006278"/>
    </source>
</evidence>
<dbReference type="InterPro" id="IPR013112">
    <property type="entry name" value="FAD-bd_8"/>
</dbReference>
<keyword evidence="5" id="KW-1003">Cell membrane</keyword>
<evidence type="ECO:0000256" key="10">
    <source>
        <dbReference type="ARBA" id="ARBA00022989"/>
    </source>
</evidence>
<name>A0A1E3PGK8_9ASCO</name>
<dbReference type="SUPFAM" id="SSF63380">
    <property type="entry name" value="Riboflavin synthase domain-like"/>
    <property type="match status" value="1"/>
</dbReference>
<dbReference type="Gene3D" id="2.40.30.10">
    <property type="entry name" value="Translation factors"/>
    <property type="match status" value="1"/>
</dbReference>
<dbReference type="InterPro" id="IPR013130">
    <property type="entry name" value="Fe3_Rdtase_TM_dom"/>
</dbReference>
<evidence type="ECO:0000256" key="7">
    <source>
        <dbReference type="ARBA" id="ARBA00022692"/>
    </source>
</evidence>
<evidence type="ECO:0000256" key="12">
    <source>
        <dbReference type="ARBA" id="ARBA00023065"/>
    </source>
</evidence>
<dbReference type="GO" id="GO:0006826">
    <property type="term" value="P:iron ion transport"/>
    <property type="evidence" value="ECO:0007669"/>
    <property type="project" value="UniProtKB-ARBA"/>
</dbReference>
<feature type="domain" description="FAD-binding FR-type" evidence="17">
    <location>
        <begin position="247"/>
        <end position="390"/>
    </location>
</feature>
<dbReference type="Pfam" id="PF08030">
    <property type="entry name" value="NAD_binding_6"/>
    <property type="match status" value="1"/>
</dbReference>
<keyword evidence="19" id="KW-1185">Reference proteome</keyword>
<evidence type="ECO:0000256" key="15">
    <source>
        <dbReference type="ARBA" id="ARBA00048483"/>
    </source>
</evidence>